<proteinExistence type="inferred from homology"/>
<accession>A0A1H9ZI61</accession>
<dbReference type="PROSITE" id="PS50928">
    <property type="entry name" value="ABC_TM1"/>
    <property type="match status" value="1"/>
</dbReference>
<feature type="transmembrane region" description="Helical" evidence="7">
    <location>
        <begin position="147"/>
        <end position="171"/>
    </location>
</feature>
<evidence type="ECO:0000256" key="1">
    <source>
        <dbReference type="ARBA" id="ARBA00004429"/>
    </source>
</evidence>
<evidence type="ECO:0000256" key="7">
    <source>
        <dbReference type="RuleBase" id="RU363032"/>
    </source>
</evidence>
<comment type="subcellular location">
    <subcellularLocation>
        <location evidence="1">Cell inner membrane</location>
        <topology evidence="1">Multi-pass membrane protein</topology>
    </subcellularLocation>
    <subcellularLocation>
        <location evidence="7">Cell membrane</location>
        <topology evidence="7">Multi-pass membrane protein</topology>
    </subcellularLocation>
</comment>
<feature type="transmembrane region" description="Helical" evidence="7">
    <location>
        <begin position="88"/>
        <end position="111"/>
    </location>
</feature>
<keyword evidence="6 7" id="KW-0472">Membrane</keyword>
<sequence length="300" mass="33766">MNSMTFNRTMTQAEIMAIKETHSLIFKAPKRYFWSVMISMCLIVIYYVYFLFDFGVELSRFTSGVVSVVGYFIQMFRWQNINEWPIAYILEQIAVTFGIVFIGTFTASFIALPLSFVAARNIMNKGIFKLIAMLMRRFFDICRGVDMAIWGLIFVRAVGLGPLAGSLAIIVQDIGVFGKLYAEGHEAVEKRPTKGLKALGANSLQTHRFGIFTQSFPSFLALTLYQLESNTRSASVLGFVGAGGIGLVYAENMRLWNWDIVMFITIVLVAVVMLIDKLSSILRDKYIIGEEIPIFTAPQV</sequence>
<keyword evidence="3" id="KW-1003">Cell membrane</keyword>
<keyword evidence="4 7" id="KW-0812">Transmembrane</keyword>
<evidence type="ECO:0000256" key="3">
    <source>
        <dbReference type="ARBA" id="ARBA00022519"/>
    </source>
</evidence>
<keyword evidence="2 7" id="KW-0813">Transport</keyword>
<protein>
    <submittedName>
        <fullName evidence="9">Phosphonate transport system permease protein</fullName>
    </submittedName>
</protein>
<dbReference type="EMBL" id="FOHV01000003">
    <property type="protein sequence ID" value="SES81183.1"/>
    <property type="molecule type" value="Genomic_DNA"/>
</dbReference>
<dbReference type="InterPro" id="IPR000515">
    <property type="entry name" value="MetI-like"/>
</dbReference>
<dbReference type="NCBIfam" id="TIGR01097">
    <property type="entry name" value="PhnE"/>
    <property type="match status" value="1"/>
</dbReference>
<keyword evidence="10" id="KW-1185">Reference proteome</keyword>
<dbReference type="Pfam" id="PF00528">
    <property type="entry name" value="BPD_transp_1"/>
    <property type="match status" value="1"/>
</dbReference>
<comment type="similarity">
    <text evidence="7">Belongs to the binding-protein-dependent transport system permease family.</text>
</comment>
<dbReference type="Gene3D" id="1.10.3720.10">
    <property type="entry name" value="MetI-like"/>
    <property type="match status" value="1"/>
</dbReference>
<feature type="domain" description="ABC transmembrane type-1" evidence="8">
    <location>
        <begin position="93"/>
        <end position="279"/>
    </location>
</feature>
<dbReference type="GO" id="GO:0015416">
    <property type="term" value="F:ABC-type phosphonate transporter activity"/>
    <property type="evidence" value="ECO:0007669"/>
    <property type="project" value="InterPro"/>
</dbReference>
<dbReference type="InterPro" id="IPR035906">
    <property type="entry name" value="MetI-like_sf"/>
</dbReference>
<organism evidence="9 10">
    <name type="scientific">Thorsellia anophelis DSM 18579</name>
    <dbReference type="NCBI Taxonomy" id="1123402"/>
    <lineage>
        <taxon>Bacteria</taxon>
        <taxon>Pseudomonadati</taxon>
        <taxon>Pseudomonadota</taxon>
        <taxon>Gammaproteobacteria</taxon>
        <taxon>Enterobacterales</taxon>
        <taxon>Thorselliaceae</taxon>
        <taxon>Thorsellia</taxon>
    </lineage>
</organism>
<gene>
    <name evidence="9" type="ORF">SAMN02583745_00605</name>
</gene>
<feature type="transmembrane region" description="Helical" evidence="7">
    <location>
        <begin position="234"/>
        <end position="250"/>
    </location>
</feature>
<dbReference type="PANTHER" id="PTHR30043:SF9">
    <property type="entry name" value="PHOSPHONATES TRANSPORT SYSTEM PERMEASE PROTEIN"/>
    <property type="match status" value="1"/>
</dbReference>
<feature type="transmembrane region" description="Helical" evidence="7">
    <location>
        <begin position="256"/>
        <end position="275"/>
    </location>
</feature>
<dbReference type="InterPro" id="IPR005769">
    <property type="entry name" value="PhnE/PtxC"/>
</dbReference>
<evidence type="ECO:0000313" key="9">
    <source>
        <dbReference type="EMBL" id="SES81183.1"/>
    </source>
</evidence>
<keyword evidence="5 7" id="KW-1133">Transmembrane helix</keyword>
<dbReference type="PANTHER" id="PTHR30043">
    <property type="entry name" value="PHOSPHONATES TRANSPORT SYSTEM PERMEASE PROTEIN"/>
    <property type="match status" value="1"/>
</dbReference>
<dbReference type="GO" id="GO:0005886">
    <property type="term" value="C:plasma membrane"/>
    <property type="evidence" value="ECO:0007669"/>
    <property type="project" value="UniProtKB-SubCell"/>
</dbReference>
<dbReference type="AlphaFoldDB" id="A0A1H9ZI61"/>
<dbReference type="SUPFAM" id="SSF161098">
    <property type="entry name" value="MetI-like"/>
    <property type="match status" value="1"/>
</dbReference>
<dbReference type="STRING" id="1123402.SAMN02583745_00605"/>
<name>A0A1H9ZI61_9GAMM</name>
<reference evidence="10" key="1">
    <citation type="submission" date="2016-10" db="EMBL/GenBank/DDBJ databases">
        <authorList>
            <person name="Varghese N."/>
            <person name="Submissions S."/>
        </authorList>
    </citation>
    <scope>NUCLEOTIDE SEQUENCE [LARGE SCALE GENOMIC DNA]</scope>
    <source>
        <strain evidence="10">DSM 18579</strain>
    </source>
</reference>
<evidence type="ECO:0000256" key="6">
    <source>
        <dbReference type="ARBA" id="ARBA00023136"/>
    </source>
</evidence>
<dbReference type="Proteomes" id="UP000242642">
    <property type="component" value="Unassembled WGS sequence"/>
</dbReference>
<feature type="transmembrane region" description="Helical" evidence="7">
    <location>
        <begin position="209"/>
        <end position="227"/>
    </location>
</feature>
<evidence type="ECO:0000256" key="2">
    <source>
        <dbReference type="ARBA" id="ARBA00022448"/>
    </source>
</evidence>
<evidence type="ECO:0000256" key="4">
    <source>
        <dbReference type="ARBA" id="ARBA00022692"/>
    </source>
</evidence>
<feature type="transmembrane region" description="Helical" evidence="7">
    <location>
        <begin position="32"/>
        <end position="52"/>
    </location>
</feature>
<evidence type="ECO:0000259" key="8">
    <source>
        <dbReference type="PROSITE" id="PS50928"/>
    </source>
</evidence>
<keyword evidence="3" id="KW-0997">Cell inner membrane</keyword>
<evidence type="ECO:0000256" key="5">
    <source>
        <dbReference type="ARBA" id="ARBA00022989"/>
    </source>
</evidence>
<evidence type="ECO:0000313" key="10">
    <source>
        <dbReference type="Proteomes" id="UP000242642"/>
    </source>
</evidence>